<accession>A0A9W7GQC3</accession>
<comment type="caution">
    <text evidence="1">The sequence shown here is derived from an EMBL/GenBank/DDBJ whole genome shotgun (WGS) entry which is preliminary data.</text>
</comment>
<dbReference type="AlphaFoldDB" id="A0A9W7GQC3"/>
<dbReference type="OrthoDB" id="10381653at2759"/>
<reference evidence="2" key="1">
    <citation type="journal article" date="2023" name="Commun. Biol.">
        <title>Genome analysis of Parmales, the sister group of diatoms, reveals the evolutionary specialization of diatoms from phago-mixotrophs to photoautotrophs.</title>
        <authorList>
            <person name="Ban H."/>
            <person name="Sato S."/>
            <person name="Yoshikawa S."/>
            <person name="Yamada K."/>
            <person name="Nakamura Y."/>
            <person name="Ichinomiya M."/>
            <person name="Sato N."/>
            <person name="Blanc-Mathieu R."/>
            <person name="Endo H."/>
            <person name="Kuwata A."/>
            <person name="Ogata H."/>
        </authorList>
    </citation>
    <scope>NUCLEOTIDE SEQUENCE [LARGE SCALE GENOMIC DNA]</scope>
</reference>
<evidence type="ECO:0000313" key="2">
    <source>
        <dbReference type="Proteomes" id="UP001165065"/>
    </source>
</evidence>
<gene>
    <name evidence="1" type="ORF">TrCOL_g12935</name>
</gene>
<sequence length="98" mass="10451">MACCGYATVSSPTGSELFRYSSPDSSDATLVSSLALKYPLAMPYFFSQDPDYVTVKDRVAAFACGAKGEAEGIADIEVAVETLRLAEWLVEEIGSQLA</sequence>
<organism evidence="1 2">
    <name type="scientific">Triparma columacea</name>
    <dbReference type="NCBI Taxonomy" id="722753"/>
    <lineage>
        <taxon>Eukaryota</taxon>
        <taxon>Sar</taxon>
        <taxon>Stramenopiles</taxon>
        <taxon>Ochrophyta</taxon>
        <taxon>Bolidophyceae</taxon>
        <taxon>Parmales</taxon>
        <taxon>Triparmaceae</taxon>
        <taxon>Triparma</taxon>
    </lineage>
</organism>
<dbReference type="EMBL" id="BRYA01000469">
    <property type="protein sequence ID" value="GMI49144.1"/>
    <property type="molecule type" value="Genomic_DNA"/>
</dbReference>
<keyword evidence="2" id="KW-1185">Reference proteome</keyword>
<evidence type="ECO:0000313" key="1">
    <source>
        <dbReference type="EMBL" id="GMI49144.1"/>
    </source>
</evidence>
<name>A0A9W7GQC3_9STRA</name>
<protein>
    <submittedName>
        <fullName evidence="1">Uncharacterized protein</fullName>
    </submittedName>
</protein>
<dbReference type="Proteomes" id="UP001165065">
    <property type="component" value="Unassembled WGS sequence"/>
</dbReference>
<proteinExistence type="predicted"/>